<protein>
    <submittedName>
        <fullName evidence="2">Phosphoglycerate mutase</fullName>
    </submittedName>
</protein>
<dbReference type="Pfam" id="PF00300">
    <property type="entry name" value="His_Phos_1"/>
    <property type="match status" value="2"/>
</dbReference>
<evidence type="ECO:0000313" key="2">
    <source>
        <dbReference type="EMBL" id="ADK85070.1"/>
    </source>
</evidence>
<sequence>MGVIYFIRHGQASFASDNYDRLSGLGRRQSEILGQYLAETGMGFDAVYSGDMVRQMDTANIVLERLGHGGDELVIDPDLNEYSSFIILKALLPEMIADDPSLERAVEGMYKDNRSFQKVYEKGMLRWVSTDRDIPGLGSWSGFHRRTQQAIRRIMAENQGSGRRVAVFTSGGPISSVMNMALGLDDEVTLRITWQIVNSSITACKFSGDRFFLWSFNSIAHLDQARDAALITYR</sequence>
<dbReference type="PANTHER" id="PTHR20935">
    <property type="entry name" value="PHOSPHOGLYCERATE MUTASE-RELATED"/>
    <property type="match status" value="1"/>
</dbReference>
<keyword evidence="1" id="KW-0378">Hydrolase</keyword>
<dbReference type="Proteomes" id="UP000009047">
    <property type="component" value="Chromosome"/>
</dbReference>
<evidence type="ECO:0000313" key="3">
    <source>
        <dbReference type="Proteomes" id="UP000009047"/>
    </source>
</evidence>
<name>E1QHM7_DESB2</name>
<dbReference type="AlphaFoldDB" id="E1QHM7"/>
<accession>E1QHM7</accession>
<dbReference type="EMBL" id="CP002085">
    <property type="protein sequence ID" value="ADK85070.1"/>
    <property type="molecule type" value="Genomic_DNA"/>
</dbReference>
<dbReference type="eggNOG" id="COG0406">
    <property type="taxonomic scope" value="Bacteria"/>
</dbReference>
<dbReference type="STRING" id="644282.Deba_1702"/>
<dbReference type="HOGENOM" id="CLU_084200_0_0_7"/>
<dbReference type="Gene3D" id="3.40.50.1240">
    <property type="entry name" value="Phosphoglycerate mutase-like"/>
    <property type="match status" value="1"/>
</dbReference>
<dbReference type="SMART" id="SM00855">
    <property type="entry name" value="PGAM"/>
    <property type="match status" value="1"/>
</dbReference>
<proteinExistence type="predicted"/>
<dbReference type="KEGG" id="dbr:Deba_1702"/>
<evidence type="ECO:0000256" key="1">
    <source>
        <dbReference type="ARBA" id="ARBA00022801"/>
    </source>
</evidence>
<organism evidence="2 3">
    <name type="scientific">Desulfarculus baarsii (strain ATCC 33931 / DSM 2075 / LMG 7858 / VKM B-1802 / 2st14)</name>
    <dbReference type="NCBI Taxonomy" id="644282"/>
    <lineage>
        <taxon>Bacteria</taxon>
        <taxon>Pseudomonadati</taxon>
        <taxon>Thermodesulfobacteriota</taxon>
        <taxon>Desulfarculia</taxon>
        <taxon>Desulfarculales</taxon>
        <taxon>Desulfarculaceae</taxon>
        <taxon>Desulfarculus</taxon>
    </lineage>
</organism>
<dbReference type="InterPro" id="IPR013078">
    <property type="entry name" value="His_Pase_superF_clade-1"/>
</dbReference>
<dbReference type="RefSeq" id="WP_013258523.1">
    <property type="nucleotide sequence ID" value="NC_014365.1"/>
</dbReference>
<reference evidence="2 3" key="1">
    <citation type="journal article" date="2010" name="Stand. Genomic Sci.">
        <title>Complete genome sequence of Desulfarculus baarsii type strain (2st14).</title>
        <authorList>
            <person name="Sun H."/>
            <person name="Spring S."/>
            <person name="Lapidus A."/>
            <person name="Davenport K."/>
            <person name="Del Rio T.G."/>
            <person name="Tice H."/>
            <person name="Nolan M."/>
            <person name="Copeland A."/>
            <person name="Cheng J.F."/>
            <person name="Lucas S."/>
            <person name="Tapia R."/>
            <person name="Goodwin L."/>
            <person name="Pitluck S."/>
            <person name="Ivanova N."/>
            <person name="Pagani I."/>
            <person name="Mavromatis K."/>
            <person name="Ovchinnikova G."/>
            <person name="Pati A."/>
            <person name="Chen A."/>
            <person name="Palaniappan K."/>
            <person name="Hauser L."/>
            <person name="Chang Y.J."/>
            <person name="Jeffries C.D."/>
            <person name="Detter J.C."/>
            <person name="Han C."/>
            <person name="Rohde M."/>
            <person name="Brambilla E."/>
            <person name="Goker M."/>
            <person name="Woyke T."/>
            <person name="Bristow J."/>
            <person name="Eisen J.A."/>
            <person name="Markowitz V."/>
            <person name="Hugenholtz P."/>
            <person name="Kyrpides N.C."/>
            <person name="Klenk H.P."/>
            <person name="Land M."/>
        </authorList>
    </citation>
    <scope>NUCLEOTIDE SEQUENCE [LARGE SCALE GENOMIC DNA]</scope>
    <source>
        <strain evidence="3">ATCC 33931 / DSM 2075 / LMG 7858 / VKM B-1802 / 2st14</strain>
    </source>
</reference>
<dbReference type="SUPFAM" id="SSF53254">
    <property type="entry name" value="Phosphoglycerate mutase-like"/>
    <property type="match status" value="1"/>
</dbReference>
<dbReference type="GO" id="GO:0016787">
    <property type="term" value="F:hydrolase activity"/>
    <property type="evidence" value="ECO:0007669"/>
    <property type="project" value="UniProtKB-KW"/>
</dbReference>
<gene>
    <name evidence="2" type="ordered locus">Deba_1702</name>
</gene>
<dbReference type="InterPro" id="IPR029033">
    <property type="entry name" value="His_PPase_superfam"/>
</dbReference>
<dbReference type="PANTHER" id="PTHR20935:SF0">
    <property type="entry name" value="SERINE_THREONINE-PROTEIN PHOSPHATASE PGAM5, MITOCHONDRIAL"/>
    <property type="match status" value="1"/>
</dbReference>
<dbReference type="InterPro" id="IPR051021">
    <property type="entry name" value="Mito_Ser/Thr_phosphatase"/>
</dbReference>
<keyword evidence="3" id="KW-1185">Reference proteome</keyword>
<dbReference type="OrthoDB" id="280692at2"/>
<dbReference type="CDD" id="cd07067">
    <property type="entry name" value="HP_PGM_like"/>
    <property type="match status" value="1"/>
</dbReference>